<dbReference type="RefSeq" id="WP_126445370.1">
    <property type="nucleotide sequence ID" value="NZ_CP034549.1"/>
</dbReference>
<name>A0A3S9MVN8_9FLAO</name>
<evidence type="ECO:0000313" key="2">
    <source>
        <dbReference type="EMBL" id="AZQ43197.1"/>
    </source>
</evidence>
<feature type="transmembrane region" description="Helical" evidence="1">
    <location>
        <begin position="64"/>
        <end position="82"/>
    </location>
</feature>
<protein>
    <submittedName>
        <fullName evidence="2">Uncharacterized protein</fullName>
    </submittedName>
</protein>
<dbReference type="Proteomes" id="UP000279600">
    <property type="component" value="Chromosome"/>
</dbReference>
<evidence type="ECO:0000256" key="1">
    <source>
        <dbReference type="SAM" id="Phobius"/>
    </source>
</evidence>
<gene>
    <name evidence="2" type="ORF">EJ995_02715</name>
</gene>
<organism evidence="2 3">
    <name type="scientific">Nonlabens ponticola</name>
    <dbReference type="NCBI Taxonomy" id="2496866"/>
    <lineage>
        <taxon>Bacteria</taxon>
        <taxon>Pseudomonadati</taxon>
        <taxon>Bacteroidota</taxon>
        <taxon>Flavobacteriia</taxon>
        <taxon>Flavobacteriales</taxon>
        <taxon>Flavobacteriaceae</taxon>
        <taxon>Nonlabens</taxon>
    </lineage>
</organism>
<accession>A0A3S9MVN8</accession>
<proteinExistence type="predicted"/>
<keyword evidence="3" id="KW-1185">Reference proteome</keyword>
<reference evidence="2 3" key="1">
    <citation type="submission" date="2018-12" db="EMBL/GenBank/DDBJ databases">
        <title>Complete genome of Nonlabens sp. MJ115.</title>
        <authorList>
            <person name="Choi H.S."/>
            <person name="Jung J."/>
        </authorList>
    </citation>
    <scope>NUCLEOTIDE SEQUENCE [LARGE SCALE GENOMIC DNA]</scope>
    <source>
        <strain evidence="2 3">MJ115</strain>
    </source>
</reference>
<keyword evidence="1" id="KW-1133">Transmembrane helix</keyword>
<feature type="transmembrane region" description="Helical" evidence="1">
    <location>
        <begin position="116"/>
        <end position="136"/>
    </location>
</feature>
<dbReference type="OrthoDB" id="659392at2"/>
<keyword evidence="1" id="KW-0812">Transmembrane</keyword>
<dbReference type="KEGG" id="noj:EJ995_02715"/>
<dbReference type="EMBL" id="CP034549">
    <property type="protein sequence ID" value="AZQ43197.1"/>
    <property type="molecule type" value="Genomic_DNA"/>
</dbReference>
<dbReference type="AlphaFoldDB" id="A0A3S9MVN8"/>
<feature type="transmembrane region" description="Helical" evidence="1">
    <location>
        <begin position="148"/>
        <end position="168"/>
    </location>
</feature>
<sequence>MKNENLKSVWNDQANSISIDDSHAFLRKAKEVERKQKIGVIVMVTTVTILIIYAIAYFPTQWNWFATGLCLMIGSLAIRVIIELISKQKKLSKAVSLNAKSYVKYLQGYYRGRKTIHYVITPLCFGIYVFGLIQLFPYFKQAFSAGFYNYLVISGIVSLAVIAIIIIVQIRKEMLFLKGIQSA</sequence>
<feature type="transmembrane region" description="Helical" evidence="1">
    <location>
        <begin position="38"/>
        <end position="58"/>
    </location>
</feature>
<evidence type="ECO:0000313" key="3">
    <source>
        <dbReference type="Proteomes" id="UP000279600"/>
    </source>
</evidence>
<keyword evidence="1" id="KW-0472">Membrane</keyword>